<evidence type="ECO:0000313" key="3">
    <source>
        <dbReference type="EMBL" id="KAK3917499.1"/>
    </source>
</evidence>
<protein>
    <submittedName>
        <fullName evidence="3">BEN domain-containing protein B1</fullName>
    </submittedName>
</protein>
<organism evidence="3 5">
    <name type="scientific">Frankliniella fusca</name>
    <dbReference type="NCBI Taxonomy" id="407009"/>
    <lineage>
        <taxon>Eukaryota</taxon>
        <taxon>Metazoa</taxon>
        <taxon>Ecdysozoa</taxon>
        <taxon>Arthropoda</taxon>
        <taxon>Hexapoda</taxon>
        <taxon>Insecta</taxon>
        <taxon>Pterygota</taxon>
        <taxon>Neoptera</taxon>
        <taxon>Paraneoptera</taxon>
        <taxon>Thysanoptera</taxon>
        <taxon>Terebrantia</taxon>
        <taxon>Thripoidea</taxon>
        <taxon>Thripidae</taxon>
        <taxon>Frankliniella</taxon>
    </lineage>
</organism>
<feature type="compositionally biased region" description="Low complexity" evidence="1">
    <location>
        <begin position="153"/>
        <end position="163"/>
    </location>
</feature>
<feature type="domain" description="BEN" evidence="2">
    <location>
        <begin position="368"/>
        <end position="479"/>
    </location>
</feature>
<gene>
    <name evidence="4" type="ORF">KUF71_002590</name>
    <name evidence="3" type="ORF">KUF71_007009</name>
</gene>
<evidence type="ECO:0000259" key="2">
    <source>
        <dbReference type="PROSITE" id="PS51457"/>
    </source>
</evidence>
<comment type="caution">
    <text evidence="3">The sequence shown here is derived from an EMBL/GenBank/DDBJ whole genome shotgun (WGS) entry which is preliminary data.</text>
</comment>
<dbReference type="InterPro" id="IPR018379">
    <property type="entry name" value="BEN_domain"/>
</dbReference>
<evidence type="ECO:0000313" key="4">
    <source>
        <dbReference type="EMBL" id="KAK3925204.1"/>
    </source>
</evidence>
<proteinExistence type="predicted"/>
<dbReference type="AlphaFoldDB" id="A0AAE1HAG2"/>
<reference evidence="3" key="1">
    <citation type="submission" date="2021-07" db="EMBL/GenBank/DDBJ databases">
        <authorList>
            <person name="Catto M.A."/>
            <person name="Jacobson A."/>
            <person name="Kennedy G."/>
            <person name="Labadie P."/>
            <person name="Hunt B.G."/>
            <person name="Srinivasan R."/>
        </authorList>
    </citation>
    <scope>NUCLEOTIDE SEQUENCE</scope>
    <source>
        <strain evidence="3">PL_HMW_Pooled</strain>
        <tissue evidence="3">Head</tissue>
    </source>
</reference>
<dbReference type="EMBL" id="JAHWGI010000731">
    <property type="protein sequence ID" value="KAK3917499.1"/>
    <property type="molecule type" value="Genomic_DNA"/>
</dbReference>
<dbReference type="PROSITE" id="PS51457">
    <property type="entry name" value="BEN"/>
    <property type="match status" value="1"/>
</dbReference>
<dbReference type="GO" id="GO:0003677">
    <property type="term" value="F:DNA binding"/>
    <property type="evidence" value="ECO:0007669"/>
    <property type="project" value="InterPro"/>
</dbReference>
<evidence type="ECO:0000256" key="1">
    <source>
        <dbReference type="SAM" id="MobiDB-lite"/>
    </source>
</evidence>
<dbReference type="Gene3D" id="1.10.10.2590">
    <property type="entry name" value="BEN domain"/>
    <property type="match status" value="1"/>
</dbReference>
<evidence type="ECO:0000313" key="5">
    <source>
        <dbReference type="Proteomes" id="UP001219518"/>
    </source>
</evidence>
<dbReference type="EMBL" id="JAHWGI010001223">
    <property type="protein sequence ID" value="KAK3925204.1"/>
    <property type="molecule type" value="Genomic_DNA"/>
</dbReference>
<name>A0AAE1HAG2_9NEOP</name>
<accession>A0AAE1HAG2</accession>
<feature type="region of interest" description="Disordered" evidence="1">
    <location>
        <begin position="77"/>
        <end position="339"/>
    </location>
</feature>
<dbReference type="Proteomes" id="UP001219518">
    <property type="component" value="Unassembled WGS sequence"/>
</dbReference>
<keyword evidence="5" id="KW-1185">Reference proteome</keyword>
<feature type="compositionally biased region" description="Basic and acidic residues" evidence="1">
    <location>
        <begin position="307"/>
        <end position="331"/>
    </location>
</feature>
<dbReference type="Pfam" id="PF10523">
    <property type="entry name" value="BEN"/>
    <property type="match status" value="1"/>
</dbReference>
<feature type="compositionally biased region" description="Basic and acidic residues" evidence="1">
    <location>
        <begin position="182"/>
        <end position="217"/>
    </location>
</feature>
<reference evidence="3" key="2">
    <citation type="journal article" date="2023" name="BMC Genomics">
        <title>Pest status, molecular evolution, and epigenetic factors derived from the genome assembly of Frankliniella fusca, a thysanopteran phytovirus vector.</title>
        <authorList>
            <person name="Catto M.A."/>
            <person name="Labadie P.E."/>
            <person name="Jacobson A.L."/>
            <person name="Kennedy G.G."/>
            <person name="Srinivasan R."/>
            <person name="Hunt B.G."/>
        </authorList>
    </citation>
    <scope>NUCLEOTIDE SEQUENCE</scope>
    <source>
        <strain evidence="3">PL_HMW_Pooled</strain>
    </source>
</reference>
<feature type="compositionally biased region" description="Basic and acidic residues" evidence="1">
    <location>
        <begin position="77"/>
        <end position="87"/>
    </location>
</feature>
<sequence length="479" mass="53082">MSDPMWLVVYCTRDDSFCLIKETEAVFDKEHLSTGDNVKFFYDNETWDGEVRCIGGDDDYDELKKRLIELNAERKLKRDSSFNENKPRKTRGKGGKYQQALEMLKPRATKRNADKDPKPVVKKAVSKKGNDESHKSRPLAKLLEAAKNDNDDSSSSESSSGSDTEQMETSPCSSPLPEEDAGISRKAEQREKRLTGARDDMTILKSLKETDLSDGKGNKTANNVSKTDDTMAISLNSSDKLVISESPDRIPAASANKSGGGSSKKLSTSTKVTEETTKSPTAVKRPSIIKAAGSTFNPFDSEDSEEDSSKQVKENNDVKRRKKSSDTKEGKVTSNVMASNEERQSLLKWKEGDEDVVLVQGRSKDLSEKKFFVSSTDLHTAKQKENASTFARSLLVAAFTNEALFTHTISGGQYRAAGKEHITQKPALPSDVVAVIIDVALHRQSSKKWSPTQTKKDLMTGLRQKLVDMRPQLKKILNK</sequence>